<evidence type="ECO:0000256" key="1">
    <source>
        <dbReference type="SAM" id="SignalP"/>
    </source>
</evidence>
<dbReference type="Gene3D" id="2.40.50.320">
    <property type="entry name" value="Copper binding periplasmic protein CusF"/>
    <property type="match status" value="1"/>
</dbReference>
<evidence type="ECO:0000313" key="2">
    <source>
        <dbReference type="EMBL" id="MDG0861657.1"/>
    </source>
</evidence>
<dbReference type="EMBL" id="SGUG01000004">
    <property type="protein sequence ID" value="MDG0861657.1"/>
    <property type="molecule type" value="Genomic_DNA"/>
</dbReference>
<dbReference type="InterPro" id="IPR021647">
    <property type="entry name" value="CusF_Ec"/>
</dbReference>
<proteinExistence type="predicted"/>
<protein>
    <submittedName>
        <fullName evidence="2">Copper-binding protein</fullName>
    </submittedName>
</protein>
<dbReference type="InterPro" id="IPR042230">
    <property type="entry name" value="CusF_sf"/>
</dbReference>
<accession>A0A9X4R342</accession>
<feature type="signal peptide" evidence="1">
    <location>
        <begin position="1"/>
        <end position="22"/>
    </location>
</feature>
<keyword evidence="3" id="KW-1185">Reference proteome</keyword>
<dbReference type="AlphaFoldDB" id="A0A9X4R342"/>
<reference evidence="2" key="1">
    <citation type="submission" date="2019-02" db="EMBL/GenBank/DDBJ databases">
        <title>Draft genome of the type strain Pelomonas aquatica CCUG 52575T.</title>
        <authorList>
            <person name="Gomila M."/>
            <person name="Lalucat J."/>
        </authorList>
    </citation>
    <scope>NUCLEOTIDE SEQUENCE</scope>
    <source>
        <strain evidence="2">CCUG 52575</strain>
    </source>
</reference>
<dbReference type="Pfam" id="PF11604">
    <property type="entry name" value="CusF_Ec"/>
    <property type="match status" value="1"/>
</dbReference>
<name>A0A9X4R342_9BURK</name>
<sequence length="112" mass="11561">MRMIFSVLTIASLGAIAPWALAAGDAASAPMQATAPAAKGASFAEGEIKKIDVEQSKVTIKHGPIDNLGMPGMTMVFRADAATLSGFKVGDAVKFKADRVDGAIKVTELVAR</sequence>
<dbReference type="Proteomes" id="UP001152766">
    <property type="component" value="Unassembled WGS sequence"/>
</dbReference>
<organism evidence="2 3">
    <name type="scientific">Pelomonas aquatica</name>
    <dbReference type="NCBI Taxonomy" id="431058"/>
    <lineage>
        <taxon>Bacteria</taxon>
        <taxon>Pseudomonadati</taxon>
        <taxon>Pseudomonadota</taxon>
        <taxon>Betaproteobacteria</taxon>
        <taxon>Burkholderiales</taxon>
        <taxon>Sphaerotilaceae</taxon>
        <taxon>Roseateles</taxon>
    </lineage>
</organism>
<evidence type="ECO:0000313" key="3">
    <source>
        <dbReference type="Proteomes" id="UP001152766"/>
    </source>
</evidence>
<keyword evidence="1" id="KW-0732">Signal</keyword>
<comment type="caution">
    <text evidence="2">The sequence shown here is derived from an EMBL/GenBank/DDBJ whole genome shotgun (WGS) entry which is preliminary data.</text>
</comment>
<feature type="chain" id="PRO_5040929332" evidence="1">
    <location>
        <begin position="23"/>
        <end position="112"/>
    </location>
</feature>
<gene>
    <name evidence="2" type="ORF">EXJ73_04115</name>
</gene>